<reference evidence="2 3" key="1">
    <citation type="submission" date="2024-01" db="EMBL/GenBank/DDBJ databases">
        <title>The complete chloroplast genome sequence of Lithospermum erythrorhizon: insights into the phylogenetic relationship among Boraginaceae species and the maternal lineages of purple gromwells.</title>
        <authorList>
            <person name="Okada T."/>
            <person name="Watanabe K."/>
        </authorList>
    </citation>
    <scope>NUCLEOTIDE SEQUENCE [LARGE SCALE GENOMIC DNA]</scope>
</reference>
<protein>
    <submittedName>
        <fullName evidence="2">Uncharacterized protein</fullName>
    </submittedName>
</protein>
<accession>A0AAV3QEE3</accession>
<evidence type="ECO:0000313" key="3">
    <source>
        <dbReference type="Proteomes" id="UP001454036"/>
    </source>
</evidence>
<comment type="caution">
    <text evidence="2">The sequence shown here is derived from an EMBL/GenBank/DDBJ whole genome shotgun (WGS) entry which is preliminary data.</text>
</comment>
<gene>
    <name evidence="2" type="ORF">LIER_18506</name>
</gene>
<evidence type="ECO:0000313" key="2">
    <source>
        <dbReference type="EMBL" id="GAA0162404.1"/>
    </source>
</evidence>
<dbReference type="EMBL" id="BAABME010004443">
    <property type="protein sequence ID" value="GAA0162404.1"/>
    <property type="molecule type" value="Genomic_DNA"/>
</dbReference>
<organism evidence="2 3">
    <name type="scientific">Lithospermum erythrorhizon</name>
    <name type="common">Purple gromwell</name>
    <name type="synonym">Lithospermum officinale var. erythrorhizon</name>
    <dbReference type="NCBI Taxonomy" id="34254"/>
    <lineage>
        <taxon>Eukaryota</taxon>
        <taxon>Viridiplantae</taxon>
        <taxon>Streptophyta</taxon>
        <taxon>Embryophyta</taxon>
        <taxon>Tracheophyta</taxon>
        <taxon>Spermatophyta</taxon>
        <taxon>Magnoliopsida</taxon>
        <taxon>eudicotyledons</taxon>
        <taxon>Gunneridae</taxon>
        <taxon>Pentapetalae</taxon>
        <taxon>asterids</taxon>
        <taxon>lamiids</taxon>
        <taxon>Boraginales</taxon>
        <taxon>Boraginaceae</taxon>
        <taxon>Boraginoideae</taxon>
        <taxon>Lithospermeae</taxon>
        <taxon>Lithospermum</taxon>
    </lineage>
</organism>
<evidence type="ECO:0000256" key="1">
    <source>
        <dbReference type="SAM" id="MobiDB-lite"/>
    </source>
</evidence>
<name>A0AAV3QEE3_LITER</name>
<proteinExistence type="predicted"/>
<feature type="region of interest" description="Disordered" evidence="1">
    <location>
        <begin position="1"/>
        <end position="32"/>
    </location>
</feature>
<keyword evidence="3" id="KW-1185">Reference proteome</keyword>
<dbReference type="AlphaFoldDB" id="A0AAV3QEE3"/>
<sequence length="73" mass="8425">MRRVEAKRDATNQAASATPRENEGLRRAYLQDSPRRSRHFGVAVLSDFILNCHDRDPTVLPQAEKYRQRFPTG</sequence>
<dbReference type="Proteomes" id="UP001454036">
    <property type="component" value="Unassembled WGS sequence"/>
</dbReference>
<feature type="compositionally biased region" description="Basic and acidic residues" evidence="1">
    <location>
        <begin position="1"/>
        <end position="10"/>
    </location>
</feature>